<sequence>MKGKERQHSQQSQKGRGGARVSLLLATLLSPQPPKQLQLRGWQASAAPPPSLLEHAAAEPPGLPAGAAPKSGFSSKCRKCCPRATVWIRNLELYIPWPGSDLTVSACMLQ</sequence>
<accession>A0A8C3RSE3</accession>
<name>A0A8C3RSE3_CHESE</name>
<reference evidence="2" key="1">
    <citation type="submission" date="2025-08" db="UniProtKB">
        <authorList>
            <consortium name="Ensembl"/>
        </authorList>
    </citation>
    <scope>IDENTIFICATION</scope>
</reference>
<dbReference type="AlphaFoldDB" id="A0A8C3RSE3"/>
<organism evidence="2 3">
    <name type="scientific">Chelydra serpentina</name>
    <name type="common">Snapping turtle</name>
    <name type="synonym">Testudo serpentina</name>
    <dbReference type="NCBI Taxonomy" id="8475"/>
    <lineage>
        <taxon>Eukaryota</taxon>
        <taxon>Metazoa</taxon>
        <taxon>Chordata</taxon>
        <taxon>Craniata</taxon>
        <taxon>Vertebrata</taxon>
        <taxon>Euteleostomi</taxon>
        <taxon>Archelosauria</taxon>
        <taxon>Testudinata</taxon>
        <taxon>Testudines</taxon>
        <taxon>Cryptodira</taxon>
        <taxon>Durocryptodira</taxon>
        <taxon>Americhelydia</taxon>
        <taxon>Chelydroidea</taxon>
        <taxon>Chelydridae</taxon>
        <taxon>Chelydra</taxon>
    </lineage>
</organism>
<keyword evidence="3" id="KW-1185">Reference proteome</keyword>
<evidence type="ECO:0000313" key="2">
    <source>
        <dbReference type="Ensembl" id="ENSCSRP00000004225.1"/>
    </source>
</evidence>
<dbReference type="Proteomes" id="UP000694403">
    <property type="component" value="Unplaced"/>
</dbReference>
<dbReference type="Ensembl" id="ENSCSRT00000004362.1">
    <property type="protein sequence ID" value="ENSCSRP00000004225.1"/>
    <property type="gene ID" value="ENSCSRG00000003215.1"/>
</dbReference>
<evidence type="ECO:0000313" key="3">
    <source>
        <dbReference type="Proteomes" id="UP000694403"/>
    </source>
</evidence>
<protein>
    <submittedName>
        <fullName evidence="2">Uncharacterized protein</fullName>
    </submittedName>
</protein>
<proteinExistence type="predicted"/>
<feature type="region of interest" description="Disordered" evidence="1">
    <location>
        <begin position="36"/>
        <end position="76"/>
    </location>
</feature>
<reference evidence="2" key="2">
    <citation type="submission" date="2025-09" db="UniProtKB">
        <authorList>
            <consortium name="Ensembl"/>
        </authorList>
    </citation>
    <scope>IDENTIFICATION</scope>
</reference>
<evidence type="ECO:0000256" key="1">
    <source>
        <dbReference type="SAM" id="MobiDB-lite"/>
    </source>
</evidence>
<feature type="compositionally biased region" description="Low complexity" evidence="1">
    <location>
        <begin position="52"/>
        <end position="69"/>
    </location>
</feature>